<dbReference type="EMBL" id="CAJVPS010022416">
    <property type="protein sequence ID" value="CAG8710706.1"/>
    <property type="molecule type" value="Genomic_DNA"/>
</dbReference>
<protein>
    <submittedName>
        <fullName evidence="3">4603_t:CDS:1</fullName>
    </submittedName>
</protein>
<dbReference type="InterPro" id="IPR050113">
    <property type="entry name" value="Ub_conjugating_enzyme"/>
</dbReference>
<organism evidence="3 4">
    <name type="scientific">Ambispora leptoticha</name>
    <dbReference type="NCBI Taxonomy" id="144679"/>
    <lineage>
        <taxon>Eukaryota</taxon>
        <taxon>Fungi</taxon>
        <taxon>Fungi incertae sedis</taxon>
        <taxon>Mucoromycota</taxon>
        <taxon>Glomeromycotina</taxon>
        <taxon>Glomeromycetes</taxon>
        <taxon>Archaeosporales</taxon>
        <taxon>Ambisporaceae</taxon>
        <taxon>Ambispora</taxon>
    </lineage>
</organism>
<reference evidence="3" key="1">
    <citation type="submission" date="2021-06" db="EMBL/GenBank/DDBJ databases">
        <authorList>
            <person name="Kallberg Y."/>
            <person name="Tangrot J."/>
            <person name="Rosling A."/>
        </authorList>
    </citation>
    <scope>NUCLEOTIDE SEQUENCE</scope>
    <source>
        <strain evidence="3">FL130A</strain>
    </source>
</reference>
<gene>
    <name evidence="3" type="ORF">ALEPTO_LOCUS11895</name>
</gene>
<dbReference type="OrthoDB" id="9973183at2759"/>
<dbReference type="PANTHER" id="PTHR24067">
    <property type="entry name" value="UBIQUITIN-CONJUGATING ENZYME E2"/>
    <property type="match status" value="1"/>
</dbReference>
<evidence type="ECO:0000313" key="3">
    <source>
        <dbReference type="EMBL" id="CAG8710706.1"/>
    </source>
</evidence>
<evidence type="ECO:0000313" key="4">
    <source>
        <dbReference type="Proteomes" id="UP000789508"/>
    </source>
</evidence>
<sequence>MADAVTRRLLKELRDFQKEPNPDLVELAPTQDDDILVWRATGEICLDILKSAWSPAWTLQSACMAIRLLLSTPEPNSPLNCDAANLIRCGDKMGYDSLVRMYTQIYAMDPRIENGESLS</sequence>
<evidence type="ECO:0000259" key="2">
    <source>
        <dbReference type="PROSITE" id="PS50127"/>
    </source>
</evidence>
<dbReference type="AlphaFoldDB" id="A0A9N9HXV7"/>
<dbReference type="Proteomes" id="UP000789508">
    <property type="component" value="Unassembled WGS sequence"/>
</dbReference>
<dbReference type="PROSITE" id="PS50127">
    <property type="entry name" value="UBC_2"/>
    <property type="match status" value="1"/>
</dbReference>
<evidence type="ECO:0000256" key="1">
    <source>
        <dbReference type="ARBA" id="ARBA00022786"/>
    </source>
</evidence>
<dbReference type="Pfam" id="PF00179">
    <property type="entry name" value="UQ_con"/>
    <property type="match status" value="1"/>
</dbReference>
<keyword evidence="1" id="KW-0833">Ubl conjugation pathway</keyword>
<feature type="domain" description="UBC core" evidence="2">
    <location>
        <begin position="1"/>
        <end position="108"/>
    </location>
</feature>
<dbReference type="InterPro" id="IPR000608">
    <property type="entry name" value="UBC"/>
</dbReference>
<accession>A0A9N9HXV7</accession>
<keyword evidence="4" id="KW-1185">Reference proteome</keyword>
<dbReference type="SUPFAM" id="SSF54495">
    <property type="entry name" value="UBC-like"/>
    <property type="match status" value="1"/>
</dbReference>
<dbReference type="SMART" id="SM00212">
    <property type="entry name" value="UBCc"/>
    <property type="match status" value="1"/>
</dbReference>
<proteinExistence type="predicted"/>
<comment type="caution">
    <text evidence="3">The sequence shown here is derived from an EMBL/GenBank/DDBJ whole genome shotgun (WGS) entry which is preliminary data.</text>
</comment>
<dbReference type="InterPro" id="IPR016135">
    <property type="entry name" value="UBQ-conjugating_enzyme/RWD"/>
</dbReference>
<dbReference type="Gene3D" id="3.10.110.10">
    <property type="entry name" value="Ubiquitin Conjugating Enzyme"/>
    <property type="match status" value="1"/>
</dbReference>
<name>A0A9N9HXV7_9GLOM</name>